<reference evidence="3 4" key="1">
    <citation type="submission" date="2023-11" db="EMBL/GenBank/DDBJ databases">
        <title>Actinomadura monticuli sp. nov., isolated from volcanic ash.</title>
        <authorList>
            <person name="Lee S.D."/>
            <person name="Yang H."/>
            <person name="Kim I.S."/>
        </authorList>
    </citation>
    <scope>NUCLEOTIDE SEQUENCE [LARGE SCALE GENOMIC DNA]</scope>
    <source>
        <strain evidence="3 4">DLS-62</strain>
    </source>
</reference>
<gene>
    <name evidence="3" type="ORF">SM611_32365</name>
</gene>
<keyword evidence="2" id="KW-0472">Membrane</keyword>
<organism evidence="3 4">
    <name type="scientific">Actinomadura monticuli</name>
    <dbReference type="NCBI Taxonomy" id="3097367"/>
    <lineage>
        <taxon>Bacteria</taxon>
        <taxon>Bacillati</taxon>
        <taxon>Actinomycetota</taxon>
        <taxon>Actinomycetes</taxon>
        <taxon>Streptosporangiales</taxon>
        <taxon>Thermomonosporaceae</taxon>
        <taxon>Actinomadura</taxon>
    </lineage>
</organism>
<protein>
    <submittedName>
        <fullName evidence="3">Uncharacterized protein</fullName>
    </submittedName>
</protein>
<proteinExistence type="predicted"/>
<comment type="caution">
    <text evidence="3">The sequence shown here is derived from an EMBL/GenBank/DDBJ whole genome shotgun (WGS) entry which is preliminary data.</text>
</comment>
<keyword evidence="2" id="KW-1133">Transmembrane helix</keyword>
<evidence type="ECO:0000256" key="1">
    <source>
        <dbReference type="SAM" id="MobiDB-lite"/>
    </source>
</evidence>
<feature type="region of interest" description="Disordered" evidence="1">
    <location>
        <begin position="36"/>
        <end position="72"/>
    </location>
</feature>
<keyword evidence="4" id="KW-1185">Reference proteome</keyword>
<dbReference type="Proteomes" id="UP001569963">
    <property type="component" value="Unassembled WGS sequence"/>
</dbReference>
<evidence type="ECO:0000313" key="3">
    <source>
        <dbReference type="EMBL" id="MFA1543646.1"/>
    </source>
</evidence>
<name>A0ABV4QLT3_9ACTN</name>
<dbReference type="RefSeq" id="WP_371954147.1">
    <property type="nucleotide sequence ID" value="NZ_JAXCEI010000020.1"/>
</dbReference>
<sequence>MTAAGVLASHPIITAVPFFVPTFIVVAVIAVVIWRDRRRGDDPAQDDPAQDDPRPDGPGSGGAASGGPPQQP</sequence>
<dbReference type="EMBL" id="JAXCEI010000020">
    <property type="protein sequence ID" value="MFA1543646.1"/>
    <property type="molecule type" value="Genomic_DNA"/>
</dbReference>
<evidence type="ECO:0000256" key="2">
    <source>
        <dbReference type="SAM" id="Phobius"/>
    </source>
</evidence>
<evidence type="ECO:0000313" key="4">
    <source>
        <dbReference type="Proteomes" id="UP001569963"/>
    </source>
</evidence>
<accession>A0ABV4QLT3</accession>
<keyword evidence="2" id="KW-0812">Transmembrane</keyword>
<feature type="transmembrane region" description="Helical" evidence="2">
    <location>
        <begin position="12"/>
        <end position="34"/>
    </location>
</feature>